<evidence type="ECO:0000313" key="1">
    <source>
        <dbReference type="EMBL" id="VEL20388.1"/>
    </source>
</evidence>
<evidence type="ECO:0000313" key="2">
    <source>
        <dbReference type="Proteomes" id="UP000784294"/>
    </source>
</evidence>
<proteinExistence type="predicted"/>
<protein>
    <submittedName>
        <fullName evidence="1">Uncharacterized protein</fullName>
    </submittedName>
</protein>
<dbReference type="Proteomes" id="UP000784294">
    <property type="component" value="Unassembled WGS sequence"/>
</dbReference>
<comment type="caution">
    <text evidence="1">The sequence shown here is derived from an EMBL/GenBank/DDBJ whole genome shotgun (WGS) entry which is preliminary data.</text>
</comment>
<keyword evidence="2" id="KW-1185">Reference proteome</keyword>
<reference evidence="1" key="1">
    <citation type="submission" date="2018-11" db="EMBL/GenBank/DDBJ databases">
        <authorList>
            <consortium name="Pathogen Informatics"/>
        </authorList>
    </citation>
    <scope>NUCLEOTIDE SEQUENCE</scope>
</reference>
<dbReference type="EMBL" id="CAAALY010046186">
    <property type="protein sequence ID" value="VEL20388.1"/>
    <property type="molecule type" value="Genomic_DNA"/>
</dbReference>
<gene>
    <name evidence="1" type="ORF">PXEA_LOCUS13828</name>
</gene>
<sequence length="141" mass="15769">TSYPDLPHGLLDPFLDLPVHPFHSLPLPGYVSLQAPFLKAIDVRTLPPHRVERRGSDCHACRYRALSLRVVFSIKPVQPEQTVDAHLWSHVESQVDFWYILAIMSNFCDGLLIHPPSSPTARPQSCTGFSEHTSLTGSIFA</sequence>
<feature type="non-terminal residue" evidence="1">
    <location>
        <position position="1"/>
    </location>
</feature>
<name>A0A3S5CGY3_9PLAT</name>
<dbReference type="AlphaFoldDB" id="A0A3S5CGY3"/>
<accession>A0A3S5CGY3</accession>
<organism evidence="1 2">
    <name type="scientific">Protopolystoma xenopodis</name>
    <dbReference type="NCBI Taxonomy" id="117903"/>
    <lineage>
        <taxon>Eukaryota</taxon>
        <taxon>Metazoa</taxon>
        <taxon>Spiralia</taxon>
        <taxon>Lophotrochozoa</taxon>
        <taxon>Platyhelminthes</taxon>
        <taxon>Monogenea</taxon>
        <taxon>Polyopisthocotylea</taxon>
        <taxon>Polystomatidea</taxon>
        <taxon>Polystomatidae</taxon>
        <taxon>Protopolystoma</taxon>
    </lineage>
</organism>